<keyword evidence="1" id="KW-0472">Membrane</keyword>
<keyword evidence="1" id="KW-0812">Transmembrane</keyword>
<dbReference type="GeneID" id="36622412"/>
<dbReference type="RefSeq" id="XP_024769702.1">
    <property type="nucleotide sequence ID" value="XM_024913848.1"/>
</dbReference>
<name>A0A2T3ZYY3_TRIHA</name>
<evidence type="ECO:0000313" key="3">
    <source>
        <dbReference type="Proteomes" id="UP000241690"/>
    </source>
</evidence>
<reference evidence="2 3" key="1">
    <citation type="submission" date="2016-07" db="EMBL/GenBank/DDBJ databases">
        <title>Multiple horizontal gene transfer events from other fungi enriched the ability of initially mycotrophic Trichoderma (Ascomycota) to feed on dead plant biomass.</title>
        <authorList>
            <consortium name="DOE Joint Genome Institute"/>
            <person name="Aerts A."/>
            <person name="Atanasova L."/>
            <person name="Chenthamara K."/>
            <person name="Zhang J."/>
            <person name="Grujic M."/>
            <person name="Henrissat B."/>
            <person name="Kuo A."/>
            <person name="Salamov A."/>
            <person name="Lipzen A."/>
            <person name="Labutti K."/>
            <person name="Barry K."/>
            <person name="Miao Y."/>
            <person name="Rahimi M.J."/>
            <person name="Shen Q."/>
            <person name="Grigoriev I.V."/>
            <person name="Kubicek C.P."/>
            <person name="Druzhinina I.S."/>
        </authorList>
    </citation>
    <scope>NUCLEOTIDE SEQUENCE [LARGE SCALE GENOMIC DNA]</scope>
    <source>
        <strain evidence="2 3">CBS 226.95</strain>
    </source>
</reference>
<gene>
    <name evidence="2" type="ORF">M431DRAFT_259038</name>
</gene>
<accession>A0A2T3ZYY3</accession>
<dbReference type="AlphaFoldDB" id="A0A2T3ZYY3"/>
<dbReference type="Proteomes" id="UP000241690">
    <property type="component" value="Unassembled WGS sequence"/>
</dbReference>
<proteinExistence type="predicted"/>
<evidence type="ECO:0000256" key="1">
    <source>
        <dbReference type="SAM" id="Phobius"/>
    </source>
</evidence>
<keyword evidence="1" id="KW-1133">Transmembrane helix</keyword>
<keyword evidence="3" id="KW-1185">Reference proteome</keyword>
<evidence type="ECO:0000313" key="2">
    <source>
        <dbReference type="EMBL" id="PTB50025.1"/>
    </source>
</evidence>
<sequence>MKIPDTRTADAPPSKTEQFSAAPRIKRHLFFRGPSSLYAMLFFFFGFPPCQVSFFDYLWADPRTLSGDVCAERNYLIRTRSRFGPHNVPVQGARQGFARGGACISADGGTCELRNGTLCPFHEPKRWILSVLSWSISSRSSNNWWLREKKK</sequence>
<protein>
    <submittedName>
        <fullName evidence="2">Uncharacterized protein</fullName>
    </submittedName>
</protein>
<dbReference type="EMBL" id="KZ679689">
    <property type="protein sequence ID" value="PTB50025.1"/>
    <property type="molecule type" value="Genomic_DNA"/>
</dbReference>
<organism evidence="2 3">
    <name type="scientific">Trichoderma harzianum CBS 226.95</name>
    <dbReference type="NCBI Taxonomy" id="983964"/>
    <lineage>
        <taxon>Eukaryota</taxon>
        <taxon>Fungi</taxon>
        <taxon>Dikarya</taxon>
        <taxon>Ascomycota</taxon>
        <taxon>Pezizomycotina</taxon>
        <taxon>Sordariomycetes</taxon>
        <taxon>Hypocreomycetidae</taxon>
        <taxon>Hypocreales</taxon>
        <taxon>Hypocreaceae</taxon>
        <taxon>Trichoderma</taxon>
    </lineage>
</organism>
<feature type="transmembrane region" description="Helical" evidence="1">
    <location>
        <begin position="29"/>
        <end position="47"/>
    </location>
</feature>